<name>A0A821RRZ6_9BILA</name>
<gene>
    <name evidence="3" type="ORF">UJA718_LOCUS43294</name>
</gene>
<organism evidence="3 4">
    <name type="scientific">Rotaria socialis</name>
    <dbReference type="NCBI Taxonomy" id="392032"/>
    <lineage>
        <taxon>Eukaryota</taxon>
        <taxon>Metazoa</taxon>
        <taxon>Spiralia</taxon>
        <taxon>Gnathifera</taxon>
        <taxon>Rotifera</taxon>
        <taxon>Eurotatoria</taxon>
        <taxon>Bdelloidea</taxon>
        <taxon>Philodinida</taxon>
        <taxon>Philodinidae</taxon>
        <taxon>Rotaria</taxon>
    </lineage>
</organism>
<evidence type="ECO:0000259" key="2">
    <source>
        <dbReference type="PROSITE" id="PS01186"/>
    </source>
</evidence>
<feature type="domain" description="EGF-like" evidence="1 2">
    <location>
        <begin position="39"/>
        <end position="50"/>
    </location>
</feature>
<evidence type="ECO:0000259" key="1">
    <source>
        <dbReference type="PROSITE" id="PS00022"/>
    </source>
</evidence>
<dbReference type="Gene3D" id="2.10.25.10">
    <property type="entry name" value="Laminin"/>
    <property type="match status" value="1"/>
</dbReference>
<evidence type="ECO:0000313" key="3">
    <source>
        <dbReference type="EMBL" id="CAF4846678.1"/>
    </source>
</evidence>
<evidence type="ECO:0000313" key="4">
    <source>
        <dbReference type="Proteomes" id="UP000663873"/>
    </source>
</evidence>
<sequence length="64" mass="6944">MIINDETGSIESFSTAQPLCTVCKLLNSGVCDNTTEAACRCYNGFTGSYCEEKITPKSSSLSHW</sequence>
<keyword evidence="4" id="KW-1185">Reference proteome</keyword>
<accession>A0A821RRZ6</accession>
<dbReference type="SUPFAM" id="SSF57196">
    <property type="entry name" value="EGF/Laminin"/>
    <property type="match status" value="1"/>
</dbReference>
<dbReference type="EMBL" id="CAJOBP010059638">
    <property type="protein sequence ID" value="CAF4846678.1"/>
    <property type="molecule type" value="Genomic_DNA"/>
</dbReference>
<proteinExistence type="predicted"/>
<feature type="non-terminal residue" evidence="3">
    <location>
        <position position="1"/>
    </location>
</feature>
<dbReference type="PROSITE" id="PS01186">
    <property type="entry name" value="EGF_2"/>
    <property type="match status" value="1"/>
</dbReference>
<dbReference type="InterPro" id="IPR000742">
    <property type="entry name" value="EGF"/>
</dbReference>
<protein>
    <recommendedName>
        <fullName evidence="1 2">EGF-like domain-containing protein</fullName>
    </recommendedName>
</protein>
<reference evidence="3" key="1">
    <citation type="submission" date="2021-02" db="EMBL/GenBank/DDBJ databases">
        <authorList>
            <person name="Nowell W R."/>
        </authorList>
    </citation>
    <scope>NUCLEOTIDE SEQUENCE</scope>
</reference>
<dbReference type="AlphaFoldDB" id="A0A821RRZ6"/>
<dbReference type="PROSITE" id="PS00022">
    <property type="entry name" value="EGF_1"/>
    <property type="match status" value="1"/>
</dbReference>
<dbReference type="Proteomes" id="UP000663873">
    <property type="component" value="Unassembled WGS sequence"/>
</dbReference>
<comment type="caution">
    <text evidence="3">The sequence shown here is derived from an EMBL/GenBank/DDBJ whole genome shotgun (WGS) entry which is preliminary data.</text>
</comment>